<keyword evidence="3" id="KW-1185">Reference proteome</keyword>
<sequence>MRDDSIMVGLDGGGTSSRAALIFKRGGRRVEVTGGPANVSDFVGAIARVGDLLNRLADTAGLSADGLAGAIAHVGLAGVMDAAMADRVASALPFRRVAVTDDQPTMIAGALGDRDGAVAAIGTGSFIGRQNAGVIRVLGGWGFLLGDQASGAWLGRQLLQETLLAGDGMTPHSPLTEAMYERFDSGPGIIAFALSSSPVDFAAFAPEIVTAAKGGDAVAIRLMREGATYIESALTTLGLTEGEAICMTGGLGPAYADWIDSGLASRIRAAEGTALDGALLLASRLAEGGT</sequence>
<dbReference type="RefSeq" id="WP_263737977.1">
    <property type="nucleotide sequence ID" value="NZ_JAOWKZ010000001.1"/>
</dbReference>
<evidence type="ECO:0000259" key="1">
    <source>
        <dbReference type="Pfam" id="PF01869"/>
    </source>
</evidence>
<protein>
    <recommendedName>
        <fullName evidence="1">ATPase BadF/BadG/BcrA/BcrD type domain-containing protein</fullName>
    </recommendedName>
</protein>
<dbReference type="CDD" id="cd24082">
    <property type="entry name" value="ASKHA_NBD_GspK-like"/>
    <property type="match status" value="1"/>
</dbReference>
<proteinExistence type="predicted"/>
<accession>A0ABT2ZIA7</accession>
<dbReference type="EMBL" id="JAOWKZ010000001">
    <property type="protein sequence ID" value="MCV2870772.1"/>
    <property type="molecule type" value="Genomic_DNA"/>
</dbReference>
<gene>
    <name evidence="2" type="ORF">OEZ71_00520</name>
</gene>
<dbReference type="PANTHER" id="PTHR43190">
    <property type="entry name" value="N-ACETYL-D-GLUCOSAMINE KINASE"/>
    <property type="match status" value="1"/>
</dbReference>
<reference evidence="2 3" key="1">
    <citation type="submission" date="2022-10" db="EMBL/GenBank/DDBJ databases">
        <title>Defluviimonas sp. nov., isolated from ocean surface sediments.</title>
        <authorList>
            <person name="He W."/>
            <person name="Wang L."/>
            <person name="Zhang D.-F."/>
        </authorList>
    </citation>
    <scope>NUCLEOTIDE SEQUENCE [LARGE SCALE GENOMIC DNA]</scope>
    <source>
        <strain evidence="2 3">WL0050</strain>
    </source>
</reference>
<dbReference type="SUPFAM" id="SSF53067">
    <property type="entry name" value="Actin-like ATPase domain"/>
    <property type="match status" value="2"/>
</dbReference>
<feature type="domain" description="ATPase BadF/BadG/BcrA/BcrD type" evidence="1">
    <location>
        <begin position="8"/>
        <end position="254"/>
    </location>
</feature>
<comment type="caution">
    <text evidence="2">The sequence shown here is derived from an EMBL/GenBank/DDBJ whole genome shotgun (WGS) entry which is preliminary data.</text>
</comment>
<evidence type="ECO:0000313" key="3">
    <source>
        <dbReference type="Proteomes" id="UP001652564"/>
    </source>
</evidence>
<organism evidence="2 3">
    <name type="scientific">Albidovulum litorale</name>
    <dbReference type="NCBI Taxonomy" id="2984134"/>
    <lineage>
        <taxon>Bacteria</taxon>
        <taxon>Pseudomonadati</taxon>
        <taxon>Pseudomonadota</taxon>
        <taxon>Alphaproteobacteria</taxon>
        <taxon>Rhodobacterales</taxon>
        <taxon>Paracoccaceae</taxon>
        <taxon>Albidovulum</taxon>
    </lineage>
</organism>
<dbReference type="Gene3D" id="3.30.420.40">
    <property type="match status" value="2"/>
</dbReference>
<dbReference type="Pfam" id="PF01869">
    <property type="entry name" value="BcrAD_BadFG"/>
    <property type="match status" value="1"/>
</dbReference>
<dbReference type="InterPro" id="IPR043129">
    <property type="entry name" value="ATPase_NBD"/>
</dbReference>
<dbReference type="PANTHER" id="PTHR43190:SF3">
    <property type="entry name" value="N-ACETYL-D-GLUCOSAMINE KINASE"/>
    <property type="match status" value="1"/>
</dbReference>
<dbReference type="InterPro" id="IPR002731">
    <property type="entry name" value="ATPase_BadF"/>
</dbReference>
<dbReference type="InterPro" id="IPR052519">
    <property type="entry name" value="Euk-type_GlcNAc_Kinase"/>
</dbReference>
<dbReference type="Proteomes" id="UP001652564">
    <property type="component" value="Unassembled WGS sequence"/>
</dbReference>
<evidence type="ECO:0000313" key="2">
    <source>
        <dbReference type="EMBL" id="MCV2870772.1"/>
    </source>
</evidence>
<name>A0ABT2ZIA7_9RHOB</name>